<dbReference type="SUPFAM" id="SSF50249">
    <property type="entry name" value="Nucleic acid-binding proteins"/>
    <property type="match status" value="1"/>
</dbReference>
<evidence type="ECO:0000313" key="21">
    <source>
        <dbReference type="EMBL" id="RKP06391.1"/>
    </source>
</evidence>
<dbReference type="FunFam" id="3.40.50.10190:FF:000011">
    <property type="entry name" value="DNA repair protein REV1"/>
    <property type="match status" value="1"/>
</dbReference>
<dbReference type="Pfam" id="PF14377">
    <property type="entry name" value="UBM"/>
    <property type="match status" value="2"/>
</dbReference>
<feature type="domain" description="BRCT" evidence="19">
    <location>
        <begin position="26"/>
        <end position="113"/>
    </location>
</feature>
<evidence type="ECO:0000256" key="8">
    <source>
        <dbReference type="ARBA" id="ARBA00022679"/>
    </source>
</evidence>
<dbReference type="STRING" id="78915.A0A4P9XM09"/>
<dbReference type="InterPro" id="IPR043502">
    <property type="entry name" value="DNA/RNA_pol_sf"/>
</dbReference>
<dbReference type="InterPro" id="IPR036420">
    <property type="entry name" value="BRCT_dom_sf"/>
</dbReference>
<keyword evidence="15" id="KW-0234">DNA repair</keyword>
<dbReference type="InterPro" id="IPR025527">
    <property type="entry name" value="HUWE1/Rev1_UBM"/>
</dbReference>
<keyword evidence="16" id="KW-0539">Nucleus</keyword>
<keyword evidence="14" id="KW-0238">DNA-binding</keyword>
<protein>
    <recommendedName>
        <fullName evidence="5">DNA repair protein REV1</fullName>
    </recommendedName>
    <alternativeName>
        <fullName evidence="18">Reversionless protein 1</fullName>
    </alternativeName>
</protein>
<dbReference type="Gene3D" id="3.40.50.10190">
    <property type="entry name" value="BRCT domain"/>
    <property type="match status" value="1"/>
</dbReference>
<dbReference type="PANTHER" id="PTHR45990:SF1">
    <property type="entry name" value="DNA REPAIR PROTEIN REV1"/>
    <property type="match status" value="1"/>
</dbReference>
<evidence type="ECO:0000256" key="1">
    <source>
        <dbReference type="ARBA" id="ARBA00001946"/>
    </source>
</evidence>
<dbReference type="Pfam" id="PF11799">
    <property type="entry name" value="IMS_C"/>
    <property type="match status" value="1"/>
</dbReference>
<evidence type="ECO:0000256" key="4">
    <source>
        <dbReference type="ARBA" id="ARBA00010945"/>
    </source>
</evidence>
<keyword evidence="9" id="KW-0548">Nucleotidyltransferase</keyword>
<proteinExistence type="inferred from homology"/>
<comment type="function">
    <text evidence="17">Deoxycytidyl transferase involved in DNA repair. Transfers a dCMP residue from dCTP to the 3'-end of a DNA primer in a template-dependent reaction. May assist in the first step in the bypass of abasic lesions by the insertion of a nucleotide opposite the lesion. Required for normal induction of mutations by physical and chemical agents. Involved in mitochondrial DNA mutagenesis.</text>
</comment>
<keyword evidence="22" id="KW-1185">Reference proteome</keyword>
<keyword evidence="10" id="KW-0479">Metal-binding</keyword>
<dbReference type="Pfam" id="PF00817">
    <property type="entry name" value="IMS"/>
    <property type="match status" value="1"/>
</dbReference>
<dbReference type="GO" id="GO:0005634">
    <property type="term" value="C:nucleus"/>
    <property type="evidence" value="ECO:0007669"/>
    <property type="project" value="UniProtKB-SubCell"/>
</dbReference>
<keyword evidence="7" id="KW-0237">DNA synthesis</keyword>
<dbReference type="Proteomes" id="UP000271241">
    <property type="component" value="Unassembled WGS sequence"/>
</dbReference>
<dbReference type="InterPro" id="IPR012340">
    <property type="entry name" value="NA-bd_OB-fold"/>
</dbReference>
<evidence type="ECO:0000256" key="18">
    <source>
        <dbReference type="ARBA" id="ARBA00081902"/>
    </source>
</evidence>
<evidence type="ECO:0000256" key="9">
    <source>
        <dbReference type="ARBA" id="ARBA00022695"/>
    </source>
</evidence>
<feature type="domain" description="UmuC" evidence="20">
    <location>
        <begin position="361"/>
        <end position="553"/>
    </location>
</feature>
<dbReference type="Gene3D" id="3.30.70.270">
    <property type="match status" value="1"/>
</dbReference>
<dbReference type="SMART" id="SM00292">
    <property type="entry name" value="BRCT"/>
    <property type="match status" value="1"/>
</dbReference>
<dbReference type="InterPro" id="IPR036775">
    <property type="entry name" value="DNA_pol_Y-fam_lit_finger_sf"/>
</dbReference>
<gene>
    <name evidence="21" type="ORF">THASP1DRAFT_31791</name>
</gene>
<dbReference type="InterPro" id="IPR017961">
    <property type="entry name" value="DNA_pol_Y-fam_little_finger"/>
</dbReference>
<dbReference type="GO" id="GO:0042276">
    <property type="term" value="P:error-prone translesion synthesis"/>
    <property type="evidence" value="ECO:0007669"/>
    <property type="project" value="TreeGrafter"/>
</dbReference>
<dbReference type="InterPro" id="IPR043128">
    <property type="entry name" value="Rev_trsase/Diguanyl_cyclase"/>
</dbReference>
<dbReference type="PROSITE" id="PS50173">
    <property type="entry name" value="UMUC"/>
    <property type="match status" value="1"/>
</dbReference>
<accession>A0A4P9XM09</accession>
<dbReference type="Gene3D" id="3.30.1490.100">
    <property type="entry name" value="DNA polymerase, Y-family, little finger domain"/>
    <property type="match status" value="1"/>
</dbReference>
<dbReference type="GO" id="GO:0006281">
    <property type="term" value="P:DNA repair"/>
    <property type="evidence" value="ECO:0007669"/>
    <property type="project" value="UniProtKB-KW"/>
</dbReference>
<dbReference type="OrthoDB" id="427711at2759"/>
<dbReference type="Gene3D" id="6.10.250.1490">
    <property type="match status" value="1"/>
</dbReference>
<dbReference type="EMBL" id="KZ992893">
    <property type="protein sequence ID" value="RKP06391.1"/>
    <property type="molecule type" value="Genomic_DNA"/>
</dbReference>
<evidence type="ECO:0000259" key="20">
    <source>
        <dbReference type="PROSITE" id="PS50173"/>
    </source>
</evidence>
<dbReference type="InterPro" id="IPR001126">
    <property type="entry name" value="UmuC"/>
</dbReference>
<keyword evidence="8" id="KW-0808">Transferase</keyword>
<dbReference type="InterPro" id="IPR053848">
    <property type="entry name" value="IMS_HHH_1"/>
</dbReference>
<dbReference type="Pfam" id="PF16589">
    <property type="entry name" value="BRCT_2"/>
    <property type="match status" value="1"/>
</dbReference>
<evidence type="ECO:0000256" key="10">
    <source>
        <dbReference type="ARBA" id="ARBA00022723"/>
    </source>
</evidence>
<keyword evidence="13" id="KW-0779">Telomere</keyword>
<evidence type="ECO:0000313" key="22">
    <source>
        <dbReference type="Proteomes" id="UP000271241"/>
    </source>
</evidence>
<dbReference type="GO" id="GO:0070987">
    <property type="term" value="P:error-free translesion synthesis"/>
    <property type="evidence" value="ECO:0007669"/>
    <property type="project" value="TreeGrafter"/>
</dbReference>
<evidence type="ECO:0000259" key="19">
    <source>
        <dbReference type="PROSITE" id="PS50172"/>
    </source>
</evidence>
<comment type="cofactor">
    <cofactor evidence="1">
        <name>Mg(2+)</name>
        <dbReference type="ChEBI" id="CHEBI:18420"/>
    </cofactor>
</comment>
<dbReference type="Gene3D" id="3.40.1170.60">
    <property type="match status" value="1"/>
</dbReference>
<evidence type="ECO:0000256" key="16">
    <source>
        <dbReference type="ARBA" id="ARBA00023242"/>
    </source>
</evidence>
<comment type="similarity">
    <text evidence="4">Belongs to the DNA polymerase type-Y family.</text>
</comment>
<dbReference type="Pfam" id="PF10451">
    <property type="entry name" value="Stn1"/>
    <property type="match status" value="1"/>
</dbReference>
<comment type="subcellular location">
    <subcellularLocation>
        <location evidence="3">Chromosome</location>
        <location evidence="3">Telomere</location>
    </subcellularLocation>
    <subcellularLocation>
        <location evidence="2">Nucleus</location>
    </subcellularLocation>
</comment>
<dbReference type="GO" id="GO:0003684">
    <property type="term" value="F:damaged DNA binding"/>
    <property type="evidence" value="ECO:0007669"/>
    <property type="project" value="InterPro"/>
</dbReference>
<keyword evidence="12" id="KW-0460">Magnesium</keyword>
<name>A0A4P9XM09_9FUNG</name>
<organism evidence="21 22">
    <name type="scientific">Thamnocephalis sphaerospora</name>
    <dbReference type="NCBI Taxonomy" id="78915"/>
    <lineage>
        <taxon>Eukaryota</taxon>
        <taxon>Fungi</taxon>
        <taxon>Fungi incertae sedis</taxon>
        <taxon>Zoopagomycota</taxon>
        <taxon>Zoopagomycotina</taxon>
        <taxon>Zoopagomycetes</taxon>
        <taxon>Zoopagales</taxon>
        <taxon>Sigmoideomycetaceae</taxon>
        <taxon>Thamnocephalis</taxon>
    </lineage>
</organism>
<evidence type="ECO:0000256" key="2">
    <source>
        <dbReference type="ARBA" id="ARBA00004123"/>
    </source>
</evidence>
<dbReference type="GO" id="GO:0017125">
    <property type="term" value="F:deoxycytidyl transferase activity"/>
    <property type="evidence" value="ECO:0007669"/>
    <property type="project" value="TreeGrafter"/>
</dbReference>
<dbReference type="Gene3D" id="6.10.250.1630">
    <property type="match status" value="1"/>
</dbReference>
<dbReference type="Gene3D" id="1.10.150.20">
    <property type="entry name" value="5' to 3' exonuclease, C-terminal subdomain"/>
    <property type="match status" value="1"/>
</dbReference>
<dbReference type="SUPFAM" id="SSF100879">
    <property type="entry name" value="Lesion bypass DNA polymerase (Y-family), little finger domain"/>
    <property type="match status" value="1"/>
</dbReference>
<evidence type="ECO:0000256" key="12">
    <source>
        <dbReference type="ARBA" id="ARBA00022842"/>
    </source>
</evidence>
<sequence>MVSKQRKLEVQQQDLLSLSKGATGECLSQLFAGVSIYITGYTRPSLAKLRELICLHGGRFVQYYSRALVTHIIATALTPAKFKQWQSEKIVLPDWITESIAAGRLLRWTNFRLDNERAFQAEKAFWQQQTCLVQSLAQHEARTLTENTSMVAAVTDTCTDKTVMPKMSKSAALGKSQEQHLSPALITGSPEQIYKVTDVDRPEIRTYQSLEPAMSTETATSARSLSQDTCFDALSDGISNSQLAAFADMTTSDVVTDDRISNLAMRTGAIGEAGWIRQQQHKDLPTRLAKVQLEVPGSPGSKDIRSGRQHAVSSADAPDFVSRYYAASRLHHLSSWKIELRKIYNELSIRNTPIDVRKRIVMHIDMDCFFTSVAVRDRPELERRPVGVSHATCTKSASDLASCNYKARRFGVKNGMRVKDARKLCPDLVVLPYNFAAYRAVSAAFYQASGCFIIAQHALQLQAVSCDEALIAFPLNHFLPGDSTQKALDLAAEIRRQISEATYCTASVGVSRNILLARLATKYAKPDGQYYLHPAQAASTISDLPVKTLPGVGWSMRTKLNEKGILVCGDIRKHSSRTLQGWFGATTGTMLYNYCRGVDDRPLQVEVKRQSIGTNISWGVRFDCAEQVQRFVGELAAEVARRAAAEDVKGKLISFKLYKRHVDAAPEHSMYKPLGHGKCDILNRTTRLTTATRSATVLAEVCMTMLRDMAVTVGDIRGMGIQLQRLSGTSPCNGTAQKSILAYAKSTLGVPATQGPTFKRTPKDPIAADLNVFKGLSESAQKEVQRTPPHPVTLDPDQAKEVEVCDTDALSWSPSPGSRQLSTDVFTVQPHPLIETGASLDTPSPRERHLAFEHSYGNNQPAEKDALLANCDAVTIEELTLSQLDDAVFEALPEHIRAEIVEDIMTTTKRRAEAQEAQTIAEPSDTPSAAAETLTQIWRTYDRDIPPTNVDRDVFAALPADIRDELITRRSIQKRRLPPLKPRFHALQPRAHDERHPSVAPRMVVQTQSAPPLISGLSALDDVRQLIDSLLEQETSGESFDLLRVYITGLVEAKDLERVSLVLRRIERPSTANPIGWRCASRRLRKHATDLRRVNLFCIAMTTPTTEQRLAGYAYGLDPLFWQDVKLFCAHLRELSPHDSIPEIYFLNGLHPVRTVCLVGLIVAIERSGQNAMLYTLDDGTGLAVCTLWDTDQIERSADRQVPVLGDLVHIRGRVREFREKRQVQIYRLELVRDPNAETLHWLEVVQLEKRMYTHAPSVPKEILSRRLAIERHMWSHVVNSGGDDYNDEYAKFGTSPGVSLSDADDGAHYGNAKSMEPRVFAHWDPWSEAEETATEEAFRIVMQRCIDVHMQSAEATGKPCVISFRELQQDTRLSALAERVIARRQASADTRPVQSDNLQPQMNALFKQAIGALLHSGHVYLADPVHDTYGHVHLRGNLAAALLEPLRDATSRLSMSQVGVRLDYLVAKIRAKDDRFQQVDRFAVQAALQHLERQGEAYETAPGLFKAV</sequence>
<evidence type="ECO:0000256" key="17">
    <source>
        <dbReference type="ARBA" id="ARBA00058985"/>
    </source>
</evidence>
<dbReference type="SUPFAM" id="SSF56672">
    <property type="entry name" value="DNA/RNA polymerases"/>
    <property type="match status" value="1"/>
</dbReference>
<dbReference type="GO" id="GO:0003887">
    <property type="term" value="F:DNA-directed DNA polymerase activity"/>
    <property type="evidence" value="ECO:0007669"/>
    <property type="project" value="InterPro"/>
</dbReference>
<evidence type="ECO:0000256" key="5">
    <source>
        <dbReference type="ARBA" id="ARBA00020399"/>
    </source>
</evidence>
<keyword evidence="11" id="KW-0227">DNA damage</keyword>
<reference evidence="22" key="1">
    <citation type="journal article" date="2018" name="Nat. Microbiol.">
        <title>Leveraging single-cell genomics to expand the fungal tree of life.</title>
        <authorList>
            <person name="Ahrendt S.R."/>
            <person name="Quandt C.A."/>
            <person name="Ciobanu D."/>
            <person name="Clum A."/>
            <person name="Salamov A."/>
            <person name="Andreopoulos B."/>
            <person name="Cheng J.F."/>
            <person name="Woyke T."/>
            <person name="Pelin A."/>
            <person name="Henrissat B."/>
            <person name="Reynolds N.K."/>
            <person name="Benny G.L."/>
            <person name="Smith M.E."/>
            <person name="James T.Y."/>
            <person name="Grigoriev I.V."/>
        </authorList>
    </citation>
    <scope>NUCLEOTIDE SEQUENCE [LARGE SCALE GENOMIC DNA]</scope>
    <source>
        <strain evidence="22">RSA 1356</strain>
    </source>
</reference>
<dbReference type="GO" id="GO:0000781">
    <property type="term" value="C:chromosome, telomeric region"/>
    <property type="evidence" value="ECO:0007669"/>
    <property type="project" value="UniProtKB-SubCell"/>
</dbReference>
<dbReference type="InterPro" id="IPR018856">
    <property type="entry name" value="Stn1_N"/>
</dbReference>
<evidence type="ECO:0000256" key="7">
    <source>
        <dbReference type="ARBA" id="ARBA00022634"/>
    </source>
</evidence>
<keyword evidence="6" id="KW-0158">Chromosome</keyword>
<dbReference type="PROSITE" id="PS50172">
    <property type="entry name" value="BRCT"/>
    <property type="match status" value="1"/>
</dbReference>
<dbReference type="CDD" id="cd17719">
    <property type="entry name" value="BRCT_Rev1"/>
    <property type="match status" value="1"/>
</dbReference>
<evidence type="ECO:0000256" key="3">
    <source>
        <dbReference type="ARBA" id="ARBA00004574"/>
    </source>
</evidence>
<dbReference type="FunFam" id="3.30.1490.100:FF:000001">
    <property type="entry name" value="DNA repair protein REV1"/>
    <property type="match status" value="1"/>
</dbReference>
<evidence type="ECO:0000256" key="6">
    <source>
        <dbReference type="ARBA" id="ARBA00022454"/>
    </source>
</evidence>
<evidence type="ECO:0000256" key="13">
    <source>
        <dbReference type="ARBA" id="ARBA00022895"/>
    </source>
</evidence>
<evidence type="ECO:0000256" key="14">
    <source>
        <dbReference type="ARBA" id="ARBA00023125"/>
    </source>
</evidence>
<dbReference type="SUPFAM" id="SSF52113">
    <property type="entry name" value="BRCT domain"/>
    <property type="match status" value="1"/>
</dbReference>
<dbReference type="GO" id="GO:0046872">
    <property type="term" value="F:metal ion binding"/>
    <property type="evidence" value="ECO:0007669"/>
    <property type="project" value="UniProtKB-KW"/>
</dbReference>
<dbReference type="InterPro" id="IPR001357">
    <property type="entry name" value="BRCT_dom"/>
</dbReference>
<dbReference type="Pfam" id="PF21999">
    <property type="entry name" value="IMS_HHH_1"/>
    <property type="match status" value="1"/>
</dbReference>
<evidence type="ECO:0000256" key="11">
    <source>
        <dbReference type="ARBA" id="ARBA00022763"/>
    </source>
</evidence>
<dbReference type="PANTHER" id="PTHR45990">
    <property type="entry name" value="DNA REPAIR PROTEIN REV1"/>
    <property type="match status" value="1"/>
</dbReference>
<evidence type="ECO:0000256" key="15">
    <source>
        <dbReference type="ARBA" id="ARBA00023204"/>
    </source>
</evidence>
<dbReference type="Gene3D" id="2.40.50.140">
    <property type="entry name" value="Nucleic acid-binding proteins"/>
    <property type="match status" value="1"/>
</dbReference>